<keyword evidence="4 6" id="KW-1005">Bacterial flagellum biogenesis</keyword>
<reference evidence="7 8" key="1">
    <citation type="submission" date="2015-05" db="EMBL/GenBank/DDBJ databases">
        <title>Photobacterium galathea sp. nov.</title>
        <authorList>
            <person name="Machado H."/>
            <person name="Gram L."/>
        </authorList>
    </citation>
    <scope>NUCLEOTIDE SEQUENCE [LARGE SCALE GENOMIC DNA]</scope>
    <source>
        <strain evidence="7 8">DSM 22954</strain>
    </source>
</reference>
<comment type="subcellular location">
    <subcellularLocation>
        <location evidence="1 6">Cytoplasm</location>
        <location evidence="1 6">Cytosol</location>
    </subcellularLocation>
</comment>
<dbReference type="Gene3D" id="1.20.120.340">
    <property type="entry name" value="Flagellar protein FliS"/>
    <property type="match status" value="1"/>
</dbReference>
<keyword evidence="8" id="KW-1185">Reference proteome</keyword>
<protein>
    <recommendedName>
        <fullName evidence="6">Flagellar secretion chaperone FliS</fullName>
    </recommendedName>
</protein>
<comment type="similarity">
    <text evidence="2 6">Belongs to the FliS family.</text>
</comment>
<dbReference type="Proteomes" id="UP000035909">
    <property type="component" value="Unassembled WGS sequence"/>
</dbReference>
<organism evidence="7 8">
    <name type="scientific">Photobacterium ganghwense</name>
    <dbReference type="NCBI Taxonomy" id="320778"/>
    <lineage>
        <taxon>Bacteria</taxon>
        <taxon>Pseudomonadati</taxon>
        <taxon>Pseudomonadota</taxon>
        <taxon>Gammaproteobacteria</taxon>
        <taxon>Vibrionales</taxon>
        <taxon>Vibrionaceae</taxon>
        <taxon>Photobacterium</taxon>
    </lineage>
</organism>
<gene>
    <name evidence="7" type="ORF">ABT57_03700</name>
</gene>
<dbReference type="PANTHER" id="PTHR34773">
    <property type="entry name" value="FLAGELLAR SECRETION CHAPERONE FLIS"/>
    <property type="match status" value="1"/>
</dbReference>
<dbReference type="InterPro" id="IPR003713">
    <property type="entry name" value="FliS"/>
</dbReference>
<dbReference type="PATRIC" id="fig|320778.3.peg.793"/>
<dbReference type="STRING" id="320778.ABT57_03700"/>
<evidence type="ECO:0000256" key="1">
    <source>
        <dbReference type="ARBA" id="ARBA00004514"/>
    </source>
</evidence>
<evidence type="ECO:0000256" key="3">
    <source>
        <dbReference type="ARBA" id="ARBA00022490"/>
    </source>
</evidence>
<dbReference type="OrthoDB" id="9792010at2"/>
<dbReference type="SUPFAM" id="SSF101116">
    <property type="entry name" value="Flagellar export chaperone FliS"/>
    <property type="match status" value="1"/>
</dbReference>
<keyword evidence="7" id="KW-0966">Cell projection</keyword>
<evidence type="ECO:0000256" key="2">
    <source>
        <dbReference type="ARBA" id="ARBA00008787"/>
    </source>
</evidence>
<dbReference type="EMBL" id="LDOU01000004">
    <property type="protein sequence ID" value="KLV11011.1"/>
    <property type="molecule type" value="Genomic_DNA"/>
</dbReference>
<keyword evidence="5" id="KW-0143">Chaperone</keyword>
<sequence>MRGSLQAYKQVSVNSQLASASPHRIVQMLMAGAIERLVQGKAAMEQGNMAAKGERLNKALEIISSLRETLSMSDGGDVAVNLDRLYDFMMRHILDANLNNDPEKIAEVISLLSEIKSAWDQIPAEYHYATEQAENAG</sequence>
<evidence type="ECO:0000256" key="4">
    <source>
        <dbReference type="ARBA" id="ARBA00022795"/>
    </source>
</evidence>
<dbReference type="InterPro" id="IPR036584">
    <property type="entry name" value="FliS_sf"/>
</dbReference>
<evidence type="ECO:0000256" key="6">
    <source>
        <dbReference type="PIRNR" id="PIRNR039090"/>
    </source>
</evidence>
<dbReference type="GO" id="GO:0071973">
    <property type="term" value="P:bacterial-type flagellum-dependent cell motility"/>
    <property type="evidence" value="ECO:0007669"/>
    <property type="project" value="TreeGrafter"/>
</dbReference>
<keyword evidence="7" id="KW-0969">Cilium</keyword>
<evidence type="ECO:0000313" key="7">
    <source>
        <dbReference type="EMBL" id="KLV11011.1"/>
    </source>
</evidence>
<dbReference type="NCBIfam" id="TIGR00208">
    <property type="entry name" value="fliS"/>
    <property type="match status" value="1"/>
</dbReference>
<evidence type="ECO:0000313" key="8">
    <source>
        <dbReference type="Proteomes" id="UP000035909"/>
    </source>
</evidence>
<dbReference type="Pfam" id="PF02561">
    <property type="entry name" value="FliS"/>
    <property type="match status" value="1"/>
</dbReference>
<comment type="caution">
    <text evidence="7">The sequence shown here is derived from an EMBL/GenBank/DDBJ whole genome shotgun (WGS) entry which is preliminary data.</text>
</comment>
<dbReference type="AlphaFoldDB" id="A0A0J1HHA8"/>
<dbReference type="CDD" id="cd16098">
    <property type="entry name" value="FliS"/>
    <property type="match status" value="1"/>
</dbReference>
<proteinExistence type="inferred from homology"/>
<dbReference type="RefSeq" id="WP_047883849.1">
    <property type="nucleotide sequence ID" value="NZ_CP071325.1"/>
</dbReference>
<accession>A0A0J1HHA8</accession>
<dbReference type="PANTHER" id="PTHR34773:SF1">
    <property type="entry name" value="FLAGELLAR SECRETION CHAPERONE FLIS"/>
    <property type="match status" value="1"/>
</dbReference>
<keyword evidence="3 6" id="KW-0963">Cytoplasm</keyword>
<dbReference type="GO" id="GO:0044780">
    <property type="term" value="P:bacterial-type flagellum assembly"/>
    <property type="evidence" value="ECO:0007669"/>
    <property type="project" value="InterPro"/>
</dbReference>
<dbReference type="GO" id="GO:0005829">
    <property type="term" value="C:cytosol"/>
    <property type="evidence" value="ECO:0007669"/>
    <property type="project" value="UniProtKB-SubCell"/>
</dbReference>
<name>A0A0J1HHA8_9GAMM</name>
<evidence type="ECO:0000256" key="5">
    <source>
        <dbReference type="ARBA" id="ARBA00023186"/>
    </source>
</evidence>
<keyword evidence="7" id="KW-0282">Flagellum</keyword>
<dbReference type="PIRSF" id="PIRSF039090">
    <property type="entry name" value="Flis"/>
    <property type="match status" value="1"/>
</dbReference>